<name>A0ABS6D1Z1_9FIRM</name>
<accession>A0ABS6D1Z1</accession>
<dbReference type="Pfam" id="PF07486">
    <property type="entry name" value="Hydrolase_2"/>
    <property type="match status" value="1"/>
</dbReference>
<evidence type="ECO:0000256" key="2">
    <source>
        <dbReference type="SAM" id="Coils"/>
    </source>
</evidence>
<proteinExistence type="predicted"/>
<gene>
    <name evidence="6" type="ORF">HGO97_006810</name>
</gene>
<dbReference type="RefSeq" id="WP_216240553.1">
    <property type="nucleotide sequence ID" value="NZ_JABACJ020000004.1"/>
</dbReference>
<evidence type="ECO:0000313" key="6">
    <source>
        <dbReference type="EMBL" id="MBU3875520.1"/>
    </source>
</evidence>
<reference evidence="6 7" key="1">
    <citation type="submission" date="2021-06" db="EMBL/GenBank/DDBJ databases">
        <title>Faecalicatena sp. nov. isolated from porcine feces.</title>
        <authorList>
            <person name="Oh B.S."/>
            <person name="Lee J.H."/>
        </authorList>
    </citation>
    <scope>NUCLEOTIDE SEQUENCE [LARGE SCALE GENOMIC DNA]</scope>
    <source>
        <strain evidence="6 7">AGMB00832</strain>
    </source>
</reference>
<evidence type="ECO:0000313" key="7">
    <source>
        <dbReference type="Proteomes" id="UP000723714"/>
    </source>
</evidence>
<comment type="caution">
    <text evidence="6">The sequence shown here is derived from an EMBL/GenBank/DDBJ whole genome shotgun (WGS) entry which is preliminary data.</text>
</comment>
<evidence type="ECO:0000256" key="1">
    <source>
        <dbReference type="ARBA" id="ARBA00022729"/>
    </source>
</evidence>
<feature type="domain" description="Cell wall hydrolase SleB" evidence="4">
    <location>
        <begin position="244"/>
        <end position="324"/>
    </location>
</feature>
<dbReference type="InterPro" id="IPR011105">
    <property type="entry name" value="Cell_wall_hydrolase_SleB"/>
</dbReference>
<keyword evidence="7" id="KW-1185">Reference proteome</keyword>
<keyword evidence="1 3" id="KW-0732">Signal</keyword>
<keyword evidence="2" id="KW-0175">Coiled coil</keyword>
<feature type="coiled-coil region" evidence="2">
    <location>
        <begin position="33"/>
        <end position="99"/>
    </location>
</feature>
<keyword evidence="6" id="KW-0378">Hydrolase</keyword>
<evidence type="ECO:0000259" key="5">
    <source>
        <dbReference type="Pfam" id="PF24568"/>
    </source>
</evidence>
<evidence type="ECO:0000256" key="3">
    <source>
        <dbReference type="SAM" id="SignalP"/>
    </source>
</evidence>
<evidence type="ECO:0000259" key="4">
    <source>
        <dbReference type="Pfam" id="PF07486"/>
    </source>
</evidence>
<dbReference type="GO" id="GO:0016787">
    <property type="term" value="F:hydrolase activity"/>
    <property type="evidence" value="ECO:0007669"/>
    <property type="project" value="UniProtKB-KW"/>
</dbReference>
<dbReference type="Proteomes" id="UP000723714">
    <property type="component" value="Unassembled WGS sequence"/>
</dbReference>
<dbReference type="Pfam" id="PF24568">
    <property type="entry name" value="CC_PcsB"/>
    <property type="match status" value="1"/>
</dbReference>
<dbReference type="InterPro" id="IPR057309">
    <property type="entry name" value="PcsB_CC"/>
</dbReference>
<sequence>MKRFSKQKLNAGIALICLIALVCPPVLGQAKEFSSAQEKAANLQSELDGINKELASISEEIASIEMQTEMMSAEILRTEDSLSAAKKDEEKQYEDMKARIKYMYETGDATLLELLFSAENMTDFLNKAEFVQNVSDYDREMLDKLTEISNDIEAKEKTLKAQKKALSDLKKELGEQQKELEKKADETSTDLDALKAQMQREAVEASGTVIMNTDGRVIHESAMSVSGSETILLAAILECEAYQDYNSLLAVATVIMNRVNDSRFPNTITEVVYASNQFEPVTKGSIDAVLSRGPSDLSLQVAKDALNGARLAAVADCYFFLYAGATNKGGVNVGNNVFFQSW</sequence>
<feature type="domain" description="Peptidoglycan hydrolase PcsB coiled-coil" evidence="5">
    <location>
        <begin position="85"/>
        <end position="155"/>
    </location>
</feature>
<organism evidence="6 7">
    <name type="scientific">Faecalicatena faecalis</name>
    <dbReference type="NCBI Taxonomy" id="2726362"/>
    <lineage>
        <taxon>Bacteria</taxon>
        <taxon>Bacillati</taxon>
        <taxon>Bacillota</taxon>
        <taxon>Clostridia</taxon>
        <taxon>Lachnospirales</taxon>
        <taxon>Lachnospiraceae</taxon>
        <taxon>Faecalicatena</taxon>
    </lineage>
</organism>
<feature type="coiled-coil region" evidence="2">
    <location>
        <begin position="142"/>
        <end position="204"/>
    </location>
</feature>
<feature type="chain" id="PRO_5045206405" evidence="3">
    <location>
        <begin position="29"/>
        <end position="342"/>
    </location>
</feature>
<dbReference type="EMBL" id="JABACJ020000004">
    <property type="protein sequence ID" value="MBU3875520.1"/>
    <property type="molecule type" value="Genomic_DNA"/>
</dbReference>
<protein>
    <submittedName>
        <fullName evidence="6">Cell wall hydrolase</fullName>
    </submittedName>
</protein>
<feature type="signal peptide" evidence="3">
    <location>
        <begin position="1"/>
        <end position="28"/>
    </location>
</feature>